<evidence type="ECO:0000313" key="1">
    <source>
        <dbReference type="EnsemblMetazoa" id="Aqu2.1.02816_001"/>
    </source>
</evidence>
<dbReference type="InParanoid" id="A0A1X7SL12"/>
<name>A0A1X7SL12_AMPQE</name>
<dbReference type="STRING" id="400682.A0A1X7SL12"/>
<sequence length="127" mass="14068">MTVAVTSAESEGSFSTLKPILSIEEEIAEEFDYDTILDTSATQEAIWLRRLLSDLNVDIQDPTEIKEDNQGTIGMSKNPVGYKQAVIEGSICVTYCPTNDMLADIFTKPLPKSRFEKLRDGLGLGNY</sequence>
<accession>A0A1X7SL12</accession>
<protein>
    <recommendedName>
        <fullName evidence="2">Reverse transcriptase Ty1/copia-type domain-containing protein</fullName>
    </recommendedName>
</protein>
<organism evidence="1">
    <name type="scientific">Amphimedon queenslandica</name>
    <name type="common">Sponge</name>
    <dbReference type="NCBI Taxonomy" id="400682"/>
    <lineage>
        <taxon>Eukaryota</taxon>
        <taxon>Metazoa</taxon>
        <taxon>Porifera</taxon>
        <taxon>Demospongiae</taxon>
        <taxon>Heteroscleromorpha</taxon>
        <taxon>Haplosclerida</taxon>
        <taxon>Niphatidae</taxon>
        <taxon>Amphimedon</taxon>
    </lineage>
</organism>
<dbReference type="eggNOG" id="KOG0017">
    <property type="taxonomic scope" value="Eukaryota"/>
</dbReference>
<dbReference type="EnsemblMetazoa" id="Aqu2.1.02816_001">
    <property type="protein sequence ID" value="Aqu2.1.02816_001"/>
    <property type="gene ID" value="Aqu2.1.02816"/>
</dbReference>
<proteinExistence type="predicted"/>
<evidence type="ECO:0008006" key="2">
    <source>
        <dbReference type="Google" id="ProtNLM"/>
    </source>
</evidence>
<dbReference type="AlphaFoldDB" id="A0A1X7SL12"/>
<dbReference type="CDD" id="cd09272">
    <property type="entry name" value="RNase_HI_RT_Ty1"/>
    <property type="match status" value="1"/>
</dbReference>
<reference evidence="1" key="1">
    <citation type="submission" date="2017-05" db="UniProtKB">
        <authorList>
            <consortium name="EnsemblMetazoa"/>
        </authorList>
    </citation>
    <scope>IDENTIFICATION</scope>
</reference>